<dbReference type="PROSITE" id="PS50090">
    <property type="entry name" value="MYB_LIKE"/>
    <property type="match status" value="1"/>
</dbReference>
<dbReference type="CDD" id="cd00167">
    <property type="entry name" value="SANT"/>
    <property type="match status" value="1"/>
</dbReference>
<feature type="region of interest" description="Disordered" evidence="5">
    <location>
        <begin position="1"/>
        <end position="25"/>
    </location>
</feature>
<evidence type="ECO:0000256" key="4">
    <source>
        <dbReference type="ARBA" id="ARBA00023242"/>
    </source>
</evidence>
<accession>A0A9W8IB66</accession>
<feature type="region of interest" description="Disordered" evidence="5">
    <location>
        <begin position="65"/>
        <end position="111"/>
    </location>
</feature>
<evidence type="ECO:0000256" key="2">
    <source>
        <dbReference type="ARBA" id="ARBA00023125"/>
    </source>
</evidence>
<organism evidence="8 9">
    <name type="scientific">Coemansia brasiliensis</name>
    <dbReference type="NCBI Taxonomy" id="2650707"/>
    <lineage>
        <taxon>Eukaryota</taxon>
        <taxon>Fungi</taxon>
        <taxon>Fungi incertae sedis</taxon>
        <taxon>Zoopagomycota</taxon>
        <taxon>Kickxellomycotina</taxon>
        <taxon>Kickxellomycetes</taxon>
        <taxon>Kickxellales</taxon>
        <taxon>Kickxellaceae</taxon>
        <taxon>Coemansia</taxon>
    </lineage>
</organism>
<name>A0A9W8IB66_9FUNG</name>
<gene>
    <name evidence="8" type="primary">BAS1</name>
    <name evidence="8" type="ORF">IWW36_002876</name>
</gene>
<feature type="domain" description="HTH myb-type" evidence="7">
    <location>
        <begin position="406"/>
        <end position="462"/>
    </location>
</feature>
<keyword evidence="4" id="KW-0539">Nucleus</keyword>
<keyword evidence="9" id="KW-1185">Reference proteome</keyword>
<evidence type="ECO:0000259" key="7">
    <source>
        <dbReference type="PROSITE" id="PS51294"/>
    </source>
</evidence>
<evidence type="ECO:0000256" key="5">
    <source>
        <dbReference type="SAM" id="MobiDB-lite"/>
    </source>
</evidence>
<dbReference type="PROSITE" id="PS51294">
    <property type="entry name" value="HTH_MYB"/>
    <property type="match status" value="1"/>
</dbReference>
<keyword evidence="3" id="KW-0804">Transcription</keyword>
<dbReference type="AlphaFoldDB" id="A0A9W8IB66"/>
<feature type="compositionally biased region" description="Low complexity" evidence="5">
    <location>
        <begin position="196"/>
        <end position="208"/>
    </location>
</feature>
<dbReference type="InterPro" id="IPR051575">
    <property type="entry name" value="Myb-like_DNA-bd"/>
</dbReference>
<dbReference type="GO" id="GO:0019185">
    <property type="term" value="C:snRNA-activating protein complex"/>
    <property type="evidence" value="ECO:0007669"/>
    <property type="project" value="TreeGrafter"/>
</dbReference>
<dbReference type="PANTHER" id="PTHR46621">
    <property type="entry name" value="SNRNA-ACTIVATING PROTEIN COMPLEX SUBUNIT 4"/>
    <property type="match status" value="1"/>
</dbReference>
<dbReference type="InterPro" id="IPR001005">
    <property type="entry name" value="SANT/Myb"/>
</dbReference>
<dbReference type="GO" id="GO:0042795">
    <property type="term" value="P:snRNA transcription by RNA polymerase II"/>
    <property type="evidence" value="ECO:0007669"/>
    <property type="project" value="TreeGrafter"/>
</dbReference>
<evidence type="ECO:0000313" key="9">
    <source>
        <dbReference type="Proteomes" id="UP001139887"/>
    </source>
</evidence>
<protein>
    <submittedName>
        <fullName evidence="8">Myb-like DNA-binding protein bas1</fullName>
    </submittedName>
</protein>
<dbReference type="EMBL" id="JANBUW010000106">
    <property type="protein sequence ID" value="KAJ2849106.1"/>
    <property type="molecule type" value="Genomic_DNA"/>
</dbReference>
<feature type="compositionally biased region" description="Polar residues" evidence="5">
    <location>
        <begin position="68"/>
        <end position="88"/>
    </location>
</feature>
<feature type="region of interest" description="Disordered" evidence="5">
    <location>
        <begin position="123"/>
        <end position="276"/>
    </location>
</feature>
<comment type="caution">
    <text evidence="8">The sequence shown here is derived from an EMBL/GenBank/DDBJ whole genome shotgun (WGS) entry which is preliminary data.</text>
</comment>
<dbReference type="GO" id="GO:0042796">
    <property type="term" value="P:snRNA transcription by RNA polymerase III"/>
    <property type="evidence" value="ECO:0007669"/>
    <property type="project" value="TreeGrafter"/>
</dbReference>
<keyword evidence="2 8" id="KW-0238">DNA-binding</keyword>
<dbReference type="Proteomes" id="UP001139887">
    <property type="component" value="Unassembled WGS sequence"/>
</dbReference>
<reference evidence="8" key="1">
    <citation type="submission" date="2022-07" db="EMBL/GenBank/DDBJ databases">
        <title>Phylogenomic reconstructions and comparative analyses of Kickxellomycotina fungi.</title>
        <authorList>
            <person name="Reynolds N.K."/>
            <person name="Stajich J.E."/>
            <person name="Barry K."/>
            <person name="Grigoriev I.V."/>
            <person name="Crous P."/>
            <person name="Smith M.E."/>
        </authorList>
    </citation>
    <scope>NUCLEOTIDE SEQUENCE</scope>
    <source>
        <strain evidence="8">NRRL 1566</strain>
    </source>
</reference>
<evidence type="ECO:0000313" key="8">
    <source>
        <dbReference type="EMBL" id="KAJ2849106.1"/>
    </source>
</evidence>
<dbReference type="SUPFAM" id="SSF46689">
    <property type="entry name" value="Homeodomain-like"/>
    <property type="match status" value="1"/>
</dbReference>
<evidence type="ECO:0000256" key="3">
    <source>
        <dbReference type="ARBA" id="ARBA00023163"/>
    </source>
</evidence>
<feature type="compositionally biased region" description="Polar residues" evidence="5">
    <location>
        <begin position="143"/>
        <end position="156"/>
    </location>
</feature>
<dbReference type="SMART" id="SM00717">
    <property type="entry name" value="SANT"/>
    <property type="match status" value="1"/>
</dbReference>
<feature type="compositionally biased region" description="Pro residues" evidence="5">
    <location>
        <begin position="356"/>
        <end position="367"/>
    </location>
</feature>
<dbReference type="InterPro" id="IPR009057">
    <property type="entry name" value="Homeodomain-like_sf"/>
</dbReference>
<dbReference type="PANTHER" id="PTHR46621:SF1">
    <property type="entry name" value="SNRNA-ACTIVATING PROTEIN COMPLEX SUBUNIT 4"/>
    <property type="match status" value="1"/>
</dbReference>
<dbReference type="GO" id="GO:0001006">
    <property type="term" value="F:RNA polymerase III type 3 promoter sequence-specific DNA binding"/>
    <property type="evidence" value="ECO:0007669"/>
    <property type="project" value="TreeGrafter"/>
</dbReference>
<sequence>MATHASISRLLGAHSPPSSERPAIGRGCYGSASALPNEAEINSMDVAELRQAMIGFVRMQKTAATPPINDTCSPPSPYMSYTSASSLETSRDAPQEKHRHRGSSASSHRMGIDLLLNASTISDRMDKGGQKSPAAYQLPSPPTQARRSLSPAQASSPPIEDGWQGKHTLPPISQLAGLRCDQAAETTPPLQTPARSGFSSSTSLSSGPPTAPADSAFSMGTVDTPSLEAYRLGSVPKPLGSAHSFPPPLSATRAQPAAHHPSPPESHDNSPVGVAPTKPYCAASAGGMLPVPGPGYLLPPTSDKVVCPDLYHPPPGARSPVRSSHTRQFHPYPQQLSPTSPRAPYPPAHACYGPRAPSPPRAQPMPPQPTLMPTAPQHMPIHMAPPVVVRNVSKPKFNYAFLDTKRPRGPSSRWTPHEDELLKRAVKQFGEDRQWVKVAQQVPGRTNLQCRQRWLCNIKAQVEKERCAAKQ</sequence>
<dbReference type="GO" id="GO:0000978">
    <property type="term" value="F:RNA polymerase II cis-regulatory region sequence-specific DNA binding"/>
    <property type="evidence" value="ECO:0007669"/>
    <property type="project" value="TreeGrafter"/>
</dbReference>
<dbReference type="InterPro" id="IPR017930">
    <property type="entry name" value="Myb_dom"/>
</dbReference>
<keyword evidence="1" id="KW-0805">Transcription regulation</keyword>
<evidence type="ECO:0000256" key="1">
    <source>
        <dbReference type="ARBA" id="ARBA00023015"/>
    </source>
</evidence>
<feature type="region of interest" description="Disordered" evidence="5">
    <location>
        <begin position="334"/>
        <end position="367"/>
    </location>
</feature>
<dbReference type="OrthoDB" id="2143914at2759"/>
<dbReference type="Pfam" id="PF00249">
    <property type="entry name" value="Myb_DNA-binding"/>
    <property type="match status" value="1"/>
</dbReference>
<evidence type="ECO:0000259" key="6">
    <source>
        <dbReference type="PROSITE" id="PS50090"/>
    </source>
</evidence>
<feature type="domain" description="Myb-like" evidence="6">
    <location>
        <begin position="406"/>
        <end position="458"/>
    </location>
</feature>
<dbReference type="Gene3D" id="1.10.10.60">
    <property type="entry name" value="Homeodomain-like"/>
    <property type="match status" value="1"/>
</dbReference>
<proteinExistence type="predicted"/>